<sequence length="171" mass="18593">GTVGDFLVERLYQWGVRRIFGYPGDGINGVFGALSRANGKIEFIQARHEEMAAFMASAHAKFTGELGVCMATSGPGASHLLTGLYDARMDHQPVLAIVGQQARAALGGHYQQELDLLSMFKDVAGAFVQQASTPEQVRHLLDRAVRTAVGERRVTAIILPNDLQDLPYNEP</sequence>
<feature type="non-terminal residue" evidence="2">
    <location>
        <position position="171"/>
    </location>
</feature>
<dbReference type="InterPro" id="IPR029061">
    <property type="entry name" value="THDP-binding"/>
</dbReference>
<reference evidence="2" key="1">
    <citation type="journal article" date="2014" name="Front. Microbiol.">
        <title>High frequency of phylogenetically diverse reductive dehalogenase-homologous genes in deep subseafloor sedimentary metagenomes.</title>
        <authorList>
            <person name="Kawai M."/>
            <person name="Futagami T."/>
            <person name="Toyoda A."/>
            <person name="Takaki Y."/>
            <person name="Nishi S."/>
            <person name="Hori S."/>
            <person name="Arai W."/>
            <person name="Tsubouchi T."/>
            <person name="Morono Y."/>
            <person name="Uchiyama I."/>
            <person name="Ito T."/>
            <person name="Fujiyama A."/>
            <person name="Inagaki F."/>
            <person name="Takami H."/>
        </authorList>
    </citation>
    <scope>NUCLEOTIDE SEQUENCE</scope>
    <source>
        <strain evidence="2">Expedition CK06-06</strain>
    </source>
</reference>
<name>X1MXU9_9ZZZZ</name>
<dbReference type="SUPFAM" id="SSF52518">
    <property type="entry name" value="Thiamin diphosphate-binding fold (THDP-binding)"/>
    <property type="match status" value="1"/>
</dbReference>
<dbReference type="Gene3D" id="3.40.50.970">
    <property type="match status" value="1"/>
</dbReference>
<accession>X1MXU9</accession>
<dbReference type="Pfam" id="PF02776">
    <property type="entry name" value="TPP_enzyme_N"/>
    <property type="match status" value="1"/>
</dbReference>
<proteinExistence type="predicted"/>
<feature type="domain" description="Thiamine pyrophosphate enzyme N-terminal TPP-binding" evidence="1">
    <location>
        <begin position="2"/>
        <end position="119"/>
    </location>
</feature>
<gene>
    <name evidence="2" type="ORF">S06H3_23844</name>
</gene>
<dbReference type="AlphaFoldDB" id="X1MXU9"/>
<dbReference type="InterPro" id="IPR047211">
    <property type="entry name" value="POXB-like"/>
</dbReference>
<dbReference type="PANTHER" id="PTHR42981:SF2">
    <property type="entry name" value="PYRUVATE DEHYDROGENASE [UBIQUINONE]"/>
    <property type="match status" value="1"/>
</dbReference>
<evidence type="ECO:0000259" key="1">
    <source>
        <dbReference type="Pfam" id="PF02776"/>
    </source>
</evidence>
<comment type="caution">
    <text evidence="2">The sequence shown here is derived from an EMBL/GenBank/DDBJ whole genome shotgun (WGS) entry which is preliminary data.</text>
</comment>
<organism evidence="2">
    <name type="scientific">marine sediment metagenome</name>
    <dbReference type="NCBI Taxonomy" id="412755"/>
    <lineage>
        <taxon>unclassified sequences</taxon>
        <taxon>metagenomes</taxon>
        <taxon>ecological metagenomes</taxon>
    </lineage>
</organism>
<protein>
    <recommendedName>
        <fullName evidence="1">Thiamine pyrophosphate enzyme N-terminal TPP-binding domain-containing protein</fullName>
    </recommendedName>
</protein>
<feature type="non-terminal residue" evidence="2">
    <location>
        <position position="1"/>
    </location>
</feature>
<dbReference type="InterPro" id="IPR047210">
    <property type="entry name" value="TPP_PYR_POXB-like"/>
</dbReference>
<evidence type="ECO:0000313" key="2">
    <source>
        <dbReference type="EMBL" id="GAI11209.1"/>
    </source>
</evidence>
<dbReference type="EMBL" id="BARV01013068">
    <property type="protein sequence ID" value="GAI11209.1"/>
    <property type="molecule type" value="Genomic_DNA"/>
</dbReference>
<dbReference type="GO" id="GO:0030976">
    <property type="term" value="F:thiamine pyrophosphate binding"/>
    <property type="evidence" value="ECO:0007669"/>
    <property type="project" value="InterPro"/>
</dbReference>
<dbReference type="InterPro" id="IPR012001">
    <property type="entry name" value="Thiamin_PyroP_enz_TPP-bd_dom"/>
</dbReference>
<dbReference type="CDD" id="cd07039">
    <property type="entry name" value="TPP_PYR_POX"/>
    <property type="match status" value="1"/>
</dbReference>
<dbReference type="PANTHER" id="PTHR42981">
    <property type="entry name" value="PYRUVATE DEHYDROGENASE [UBIQUINONE]"/>
    <property type="match status" value="1"/>
</dbReference>